<evidence type="ECO:0000313" key="3">
    <source>
        <dbReference type="Proteomes" id="UP001055153"/>
    </source>
</evidence>
<dbReference type="RefSeq" id="WP_238234807.1">
    <property type="nucleotide sequence ID" value="NZ_BPQQ01000019.1"/>
</dbReference>
<gene>
    <name evidence="2" type="ORF">GMJLKIPL_1840</name>
</gene>
<organism evidence="2 3">
    <name type="scientific">Methylobacterium isbiliense</name>
    <dbReference type="NCBI Taxonomy" id="315478"/>
    <lineage>
        <taxon>Bacteria</taxon>
        <taxon>Pseudomonadati</taxon>
        <taxon>Pseudomonadota</taxon>
        <taxon>Alphaproteobacteria</taxon>
        <taxon>Hyphomicrobiales</taxon>
        <taxon>Methylobacteriaceae</taxon>
        <taxon>Methylobacterium</taxon>
    </lineage>
</organism>
<keyword evidence="3" id="KW-1185">Reference proteome</keyword>
<evidence type="ECO:0000313" key="2">
    <source>
        <dbReference type="EMBL" id="GJD99922.1"/>
    </source>
</evidence>
<proteinExistence type="predicted"/>
<accession>A0ABQ4SC27</accession>
<comment type="caution">
    <text evidence="2">The sequence shown here is derived from an EMBL/GenBank/DDBJ whole genome shotgun (WGS) entry which is preliminary data.</text>
</comment>
<protein>
    <submittedName>
        <fullName evidence="2">Uncharacterized protein</fullName>
    </submittedName>
</protein>
<reference evidence="2" key="2">
    <citation type="submission" date="2021-08" db="EMBL/GenBank/DDBJ databases">
        <authorList>
            <person name="Tani A."/>
            <person name="Ola A."/>
            <person name="Ogura Y."/>
            <person name="Katsura K."/>
            <person name="Hayashi T."/>
        </authorList>
    </citation>
    <scope>NUCLEOTIDE SEQUENCE</scope>
    <source>
        <strain evidence="2">DSM 17168</strain>
    </source>
</reference>
<reference evidence="2" key="1">
    <citation type="journal article" date="2021" name="Front. Microbiol.">
        <title>Comprehensive Comparative Genomics and Phenotyping of Methylobacterium Species.</title>
        <authorList>
            <person name="Alessa O."/>
            <person name="Ogura Y."/>
            <person name="Fujitani Y."/>
            <person name="Takami H."/>
            <person name="Hayashi T."/>
            <person name="Sahin N."/>
            <person name="Tani A."/>
        </authorList>
    </citation>
    <scope>NUCLEOTIDE SEQUENCE</scope>
    <source>
        <strain evidence="2">DSM 17168</strain>
    </source>
</reference>
<dbReference type="Proteomes" id="UP001055153">
    <property type="component" value="Unassembled WGS sequence"/>
</dbReference>
<name>A0ABQ4SC27_9HYPH</name>
<feature type="region of interest" description="Disordered" evidence="1">
    <location>
        <begin position="80"/>
        <end position="99"/>
    </location>
</feature>
<evidence type="ECO:0000256" key="1">
    <source>
        <dbReference type="SAM" id="MobiDB-lite"/>
    </source>
</evidence>
<dbReference type="EMBL" id="BPQQ01000019">
    <property type="protein sequence ID" value="GJD99922.1"/>
    <property type="molecule type" value="Genomic_DNA"/>
</dbReference>
<sequence>MTHLANPPPSIDTVADVLPSIVRGMAEISRSLDVLVEITLQATNLPEETAEALIDLGDSLSKQGDRLMAAAIERRSTGPGSILLLKGPGHAVKERRSRP</sequence>